<dbReference type="InterPro" id="IPR006626">
    <property type="entry name" value="PbH1"/>
</dbReference>
<reference evidence="2" key="1">
    <citation type="submission" date="2022-10" db="EMBL/GenBank/DDBJ databases">
        <title>Chitiniphilus purpureus sp. nov., a novel chitin-degrading bacterium isolated from crawfish pond sediment.</title>
        <authorList>
            <person name="Li K."/>
        </authorList>
    </citation>
    <scope>NUCLEOTIDE SEQUENCE</scope>
    <source>
        <strain evidence="2">CD1</strain>
    </source>
</reference>
<dbReference type="Proteomes" id="UP001061302">
    <property type="component" value="Chromosome"/>
</dbReference>
<proteinExistence type="predicted"/>
<keyword evidence="3" id="KW-1185">Reference proteome</keyword>
<feature type="signal peptide" evidence="1">
    <location>
        <begin position="1"/>
        <end position="27"/>
    </location>
</feature>
<evidence type="ECO:0000313" key="2">
    <source>
        <dbReference type="EMBL" id="UXY13650.1"/>
    </source>
</evidence>
<organism evidence="2 3">
    <name type="scientific">Chitiniphilus purpureus</name>
    <dbReference type="NCBI Taxonomy" id="2981137"/>
    <lineage>
        <taxon>Bacteria</taxon>
        <taxon>Pseudomonadati</taxon>
        <taxon>Pseudomonadota</taxon>
        <taxon>Betaproteobacteria</taxon>
        <taxon>Neisseriales</taxon>
        <taxon>Chitinibacteraceae</taxon>
        <taxon>Chitiniphilus</taxon>
    </lineage>
</organism>
<feature type="chain" id="PRO_5045936517" description="Right-handed parallel beta-helix repeat-containing protein" evidence="1">
    <location>
        <begin position="28"/>
        <end position="714"/>
    </location>
</feature>
<sequence length="714" mass="76881">MNWPNRSKMLLCITLYLIALGGAPAQAAIHGWFRVTDGILHGWACDPTLPSEMIELDIYADAPGGKSSTFLALAPANISNDPGVAAACGGNPSHSIVHDLRATANSANLPSSTYSIYALGVRKNAGNIVEIKEIARKADEATISINNAMCAVVTGSGGSIVNSFCSANDTGKVCRSTNRVCQTPITSQLNGSWYQQAIGWAKSNNHPRVALEAGVISITQQNKLNAAWPINSFGVGIQIPSGIQLTGSSNRNHRTVLQAATTLDAVVVIANNLQSLTQGIGGATLADVDIVGAGYTSSSCPDAAFGLASIITLDQTPPIATSRPELGQLYAEFGVLVAESRSSDPPVHVVRTRISDVGTGINYGWNTAVEKRDSDCVANSCLRVDIRRKQNGEQCDSRDLDIDATGVAQYCIVKTKKPGCSFAQENYCPAKPHEFVGNRSFPSHIHNNSLCNVKSGINIVGGSTRVHHNIVMRAMNEERNSGRFGLSVDGHVPYSTDVQFYENYVAGYKTGFLTDGSQYVTLSDTDFASTFFLQGVPLSSGRLRGDNDHNELKQYYFDEASRWYSSTENYLGYIDNPTVRDNRIYVNPQPDSIGISLYRVNWGYIGFNKVGTLGSGEKGFSGVHINNTSNSWIYGNQITNFSNGILMNGLPGTLSYWGSCWNGIDTYFNANAPAGSPDRFVRYANSYAGNSACNIRVDAEQCRTPIPARCVSAW</sequence>
<dbReference type="EMBL" id="CP106753">
    <property type="protein sequence ID" value="UXY13650.1"/>
    <property type="molecule type" value="Genomic_DNA"/>
</dbReference>
<protein>
    <recommendedName>
        <fullName evidence="4">Right-handed parallel beta-helix repeat-containing protein</fullName>
    </recommendedName>
</protein>
<dbReference type="SMART" id="SM00710">
    <property type="entry name" value="PbH1"/>
    <property type="match status" value="5"/>
</dbReference>
<evidence type="ECO:0000313" key="3">
    <source>
        <dbReference type="Proteomes" id="UP001061302"/>
    </source>
</evidence>
<accession>A0ABY6DH24</accession>
<dbReference type="RefSeq" id="WP_263122859.1">
    <property type="nucleotide sequence ID" value="NZ_CP106753.1"/>
</dbReference>
<name>A0ABY6DH24_9NEIS</name>
<gene>
    <name evidence="2" type="ORF">N8I74_09970</name>
</gene>
<evidence type="ECO:0000256" key="1">
    <source>
        <dbReference type="SAM" id="SignalP"/>
    </source>
</evidence>
<evidence type="ECO:0008006" key="4">
    <source>
        <dbReference type="Google" id="ProtNLM"/>
    </source>
</evidence>
<keyword evidence="1" id="KW-0732">Signal</keyword>